<sequence length="55" mass="6047">MSSRILSISRINVPGSRRESSNGSFSSALTYAKMLVSIHDALREIALYSAEVNME</sequence>
<reference evidence="1 2" key="1">
    <citation type="submission" date="2014-04" db="EMBL/GenBank/DDBJ databases">
        <authorList>
            <consortium name="DOE Joint Genome Institute"/>
            <person name="Kuo A."/>
            <person name="Tarkka M."/>
            <person name="Buscot F."/>
            <person name="Kohler A."/>
            <person name="Nagy L.G."/>
            <person name="Floudas D."/>
            <person name="Copeland A."/>
            <person name="Barry K.W."/>
            <person name="Cichocki N."/>
            <person name="Veneault-Fourrey C."/>
            <person name="LaButti K."/>
            <person name="Lindquist E.A."/>
            <person name="Lipzen A."/>
            <person name="Lundell T."/>
            <person name="Morin E."/>
            <person name="Murat C."/>
            <person name="Sun H."/>
            <person name="Tunlid A."/>
            <person name="Henrissat B."/>
            <person name="Grigoriev I.V."/>
            <person name="Hibbett D.S."/>
            <person name="Martin F."/>
            <person name="Nordberg H.P."/>
            <person name="Cantor M.N."/>
            <person name="Hua S.X."/>
        </authorList>
    </citation>
    <scope>NUCLEOTIDE SEQUENCE [LARGE SCALE GENOMIC DNA]</scope>
    <source>
        <strain evidence="1 2">F 1598</strain>
    </source>
</reference>
<dbReference type="EMBL" id="KN832981">
    <property type="protein sequence ID" value="KIM86531.1"/>
    <property type="molecule type" value="Genomic_DNA"/>
</dbReference>
<dbReference type="HOGENOM" id="CLU_3033179_0_0_1"/>
<evidence type="ECO:0000313" key="1">
    <source>
        <dbReference type="EMBL" id="KIM86531.1"/>
    </source>
</evidence>
<proteinExistence type="predicted"/>
<accession>A0A0C3G778</accession>
<evidence type="ECO:0000313" key="2">
    <source>
        <dbReference type="Proteomes" id="UP000054166"/>
    </source>
</evidence>
<name>A0A0C3G778_PILCF</name>
<dbReference type="Proteomes" id="UP000054166">
    <property type="component" value="Unassembled WGS sequence"/>
</dbReference>
<gene>
    <name evidence="1" type="ORF">PILCRDRAFT_815772</name>
</gene>
<organism evidence="1 2">
    <name type="scientific">Piloderma croceum (strain F 1598)</name>
    <dbReference type="NCBI Taxonomy" id="765440"/>
    <lineage>
        <taxon>Eukaryota</taxon>
        <taxon>Fungi</taxon>
        <taxon>Dikarya</taxon>
        <taxon>Basidiomycota</taxon>
        <taxon>Agaricomycotina</taxon>
        <taxon>Agaricomycetes</taxon>
        <taxon>Agaricomycetidae</taxon>
        <taxon>Atheliales</taxon>
        <taxon>Atheliaceae</taxon>
        <taxon>Piloderma</taxon>
    </lineage>
</organism>
<protein>
    <submittedName>
        <fullName evidence="1">Uncharacterized protein</fullName>
    </submittedName>
</protein>
<keyword evidence="2" id="KW-1185">Reference proteome</keyword>
<dbReference type="InParanoid" id="A0A0C3G778"/>
<reference evidence="2" key="2">
    <citation type="submission" date="2015-01" db="EMBL/GenBank/DDBJ databases">
        <title>Evolutionary Origins and Diversification of the Mycorrhizal Mutualists.</title>
        <authorList>
            <consortium name="DOE Joint Genome Institute"/>
            <consortium name="Mycorrhizal Genomics Consortium"/>
            <person name="Kohler A."/>
            <person name="Kuo A."/>
            <person name="Nagy L.G."/>
            <person name="Floudas D."/>
            <person name="Copeland A."/>
            <person name="Barry K.W."/>
            <person name="Cichocki N."/>
            <person name="Veneault-Fourrey C."/>
            <person name="LaButti K."/>
            <person name="Lindquist E.A."/>
            <person name="Lipzen A."/>
            <person name="Lundell T."/>
            <person name="Morin E."/>
            <person name="Murat C."/>
            <person name="Riley R."/>
            <person name="Ohm R."/>
            <person name="Sun H."/>
            <person name="Tunlid A."/>
            <person name="Henrissat B."/>
            <person name="Grigoriev I.V."/>
            <person name="Hibbett D.S."/>
            <person name="Martin F."/>
        </authorList>
    </citation>
    <scope>NUCLEOTIDE SEQUENCE [LARGE SCALE GENOMIC DNA]</scope>
    <source>
        <strain evidence="2">F 1598</strain>
    </source>
</reference>
<dbReference type="AlphaFoldDB" id="A0A0C3G778"/>